<dbReference type="Proteomes" id="UP000815325">
    <property type="component" value="Unassembled WGS sequence"/>
</dbReference>
<gene>
    <name evidence="2" type="ORF">DUNSADRAFT_15747</name>
</gene>
<evidence type="ECO:0000256" key="1">
    <source>
        <dbReference type="SAM" id="MobiDB-lite"/>
    </source>
</evidence>
<reference evidence="2" key="1">
    <citation type="submission" date="2017-08" db="EMBL/GenBank/DDBJ databases">
        <authorList>
            <person name="Polle J.E."/>
            <person name="Barry K."/>
            <person name="Cushman J."/>
            <person name="Schmutz J."/>
            <person name="Tran D."/>
            <person name="Hathwaick L.T."/>
            <person name="Yim W.C."/>
            <person name="Jenkins J."/>
            <person name="Mckie-Krisberg Z.M."/>
            <person name="Prochnik S."/>
            <person name="Lindquist E."/>
            <person name="Dockter R.B."/>
            <person name="Adam C."/>
            <person name="Molina H."/>
            <person name="Bunkerborg J."/>
            <person name="Jin E."/>
            <person name="Buchheim M."/>
            <person name="Magnuson J."/>
        </authorList>
    </citation>
    <scope>NUCLEOTIDE SEQUENCE</scope>
    <source>
        <strain evidence="2">CCAP 19/18</strain>
    </source>
</reference>
<comment type="caution">
    <text evidence="2">The sequence shown here is derived from an EMBL/GenBank/DDBJ whole genome shotgun (WGS) entry which is preliminary data.</text>
</comment>
<sequence>MISVCISGACACWRKVAAYKELAQRLERKELLSRTANRLALQKEVAGKGRKRKLGKDELARTGTEEGQQQQQQGPVFRWKRERKK</sequence>
<name>A0ABQ7H9C2_DUNSA</name>
<evidence type="ECO:0000313" key="3">
    <source>
        <dbReference type="Proteomes" id="UP000815325"/>
    </source>
</evidence>
<protein>
    <submittedName>
        <fullName evidence="2">Uncharacterized protein</fullName>
    </submittedName>
</protein>
<dbReference type="EMBL" id="MU069442">
    <property type="protein sequence ID" value="KAF5843452.1"/>
    <property type="molecule type" value="Genomic_DNA"/>
</dbReference>
<dbReference type="Pfam" id="PF03998">
    <property type="entry name" value="Utp11"/>
    <property type="match status" value="1"/>
</dbReference>
<organism evidence="2 3">
    <name type="scientific">Dunaliella salina</name>
    <name type="common">Green alga</name>
    <name type="synonym">Protococcus salinus</name>
    <dbReference type="NCBI Taxonomy" id="3046"/>
    <lineage>
        <taxon>Eukaryota</taxon>
        <taxon>Viridiplantae</taxon>
        <taxon>Chlorophyta</taxon>
        <taxon>core chlorophytes</taxon>
        <taxon>Chlorophyceae</taxon>
        <taxon>CS clade</taxon>
        <taxon>Chlamydomonadales</taxon>
        <taxon>Dunaliellaceae</taxon>
        <taxon>Dunaliella</taxon>
    </lineage>
</organism>
<dbReference type="InterPro" id="IPR007144">
    <property type="entry name" value="SSU_processome_Utp11"/>
</dbReference>
<feature type="region of interest" description="Disordered" evidence="1">
    <location>
        <begin position="44"/>
        <end position="85"/>
    </location>
</feature>
<proteinExistence type="predicted"/>
<feature type="compositionally biased region" description="Low complexity" evidence="1">
    <location>
        <begin position="65"/>
        <end position="74"/>
    </location>
</feature>
<evidence type="ECO:0000313" key="2">
    <source>
        <dbReference type="EMBL" id="KAF5843452.1"/>
    </source>
</evidence>
<keyword evidence="3" id="KW-1185">Reference proteome</keyword>
<accession>A0ABQ7H9C2</accession>
<feature type="compositionally biased region" description="Basic and acidic residues" evidence="1">
    <location>
        <begin position="55"/>
        <end position="64"/>
    </location>
</feature>